<dbReference type="InterPro" id="IPR013785">
    <property type="entry name" value="Aldolase_TIM"/>
</dbReference>
<dbReference type="SMART" id="SM01130">
    <property type="entry name" value="DHDPS"/>
    <property type="match status" value="1"/>
</dbReference>
<dbReference type="CDD" id="cd00408">
    <property type="entry name" value="DHDPS-like"/>
    <property type="match status" value="1"/>
</dbReference>
<accession>A0A4R5DRV8</accession>
<dbReference type="GO" id="GO:0005829">
    <property type="term" value="C:cytosol"/>
    <property type="evidence" value="ECO:0007669"/>
    <property type="project" value="TreeGrafter"/>
</dbReference>
<dbReference type="PANTHER" id="PTHR12128">
    <property type="entry name" value="DIHYDRODIPICOLINATE SYNTHASE"/>
    <property type="match status" value="1"/>
</dbReference>
<sequence length="306" mass="32590">MSTAADNGGWKGIFAIPVTPFRPDLEIDLDSLDRQVEFCLDGGSRGLVYPGVVSEFFSLSEDERRSAAERVIATVAGRVPVIVGVSATSAPVAAGLARHAAGAGADAVMATLPYVQHFFTPDLDYVNAYFRAVSDACGLPVVLQNARIGHAIGIDSVRRVIDANPAIRYLKEETSPSTHQLSAAVAAVGDRVDGIFAGLGGVHLMSELDRGAAGSMPAPSFVDVLSRVYDLYVDGDRAEARRRLMALGGLFTHELLYNVAVIKEILRRRGVIATTVCRTPVPSLDAVDLRELDEMLEVADLDGLAK</sequence>
<name>A0A4R5DRV8_9ACTN</name>
<dbReference type="Pfam" id="PF00701">
    <property type="entry name" value="DHDPS"/>
    <property type="match status" value="1"/>
</dbReference>
<evidence type="ECO:0000256" key="1">
    <source>
        <dbReference type="ARBA" id="ARBA00007592"/>
    </source>
</evidence>
<comment type="similarity">
    <text evidence="1 3">Belongs to the DapA family.</text>
</comment>
<feature type="binding site" evidence="4">
    <location>
        <position position="216"/>
    </location>
    <ligand>
        <name>pyruvate</name>
        <dbReference type="ChEBI" id="CHEBI:15361"/>
    </ligand>
</feature>
<dbReference type="InParanoid" id="A0A4R5DRV8"/>
<protein>
    <submittedName>
        <fullName evidence="5">Dihydrodipicolinate synthase family protein</fullName>
    </submittedName>
</protein>
<evidence type="ECO:0000256" key="4">
    <source>
        <dbReference type="PIRSR" id="PIRSR001365-2"/>
    </source>
</evidence>
<proteinExistence type="inferred from homology"/>
<keyword evidence="6" id="KW-1185">Reference proteome</keyword>
<dbReference type="PANTHER" id="PTHR12128:SF66">
    <property type="entry name" value="4-HYDROXY-2-OXOGLUTARATE ALDOLASE, MITOCHONDRIAL"/>
    <property type="match status" value="1"/>
</dbReference>
<evidence type="ECO:0000256" key="2">
    <source>
        <dbReference type="ARBA" id="ARBA00023239"/>
    </source>
</evidence>
<evidence type="ECO:0000313" key="5">
    <source>
        <dbReference type="EMBL" id="TDE14980.1"/>
    </source>
</evidence>
<reference evidence="5 6" key="1">
    <citation type="submission" date="2019-03" db="EMBL/GenBank/DDBJ databases">
        <title>Draft genome sequences of novel Actinobacteria.</title>
        <authorList>
            <person name="Sahin N."/>
            <person name="Ay H."/>
            <person name="Saygin H."/>
        </authorList>
    </citation>
    <scope>NUCLEOTIDE SEQUENCE [LARGE SCALE GENOMIC DNA]</scope>
    <source>
        <strain evidence="5 6">5K138</strain>
    </source>
</reference>
<dbReference type="InterPro" id="IPR002220">
    <property type="entry name" value="DapA-like"/>
</dbReference>
<dbReference type="SUPFAM" id="SSF51569">
    <property type="entry name" value="Aldolase"/>
    <property type="match status" value="1"/>
</dbReference>
<dbReference type="EMBL" id="SMKZ01000002">
    <property type="protein sequence ID" value="TDE14980.1"/>
    <property type="molecule type" value="Genomic_DNA"/>
</dbReference>
<evidence type="ECO:0000256" key="3">
    <source>
        <dbReference type="PIRNR" id="PIRNR001365"/>
    </source>
</evidence>
<dbReference type="AlphaFoldDB" id="A0A4R5DRV8"/>
<dbReference type="Gene3D" id="3.20.20.70">
    <property type="entry name" value="Aldolase class I"/>
    <property type="match status" value="1"/>
</dbReference>
<dbReference type="GO" id="GO:0008840">
    <property type="term" value="F:4-hydroxy-tetrahydrodipicolinate synthase activity"/>
    <property type="evidence" value="ECO:0007669"/>
    <property type="project" value="TreeGrafter"/>
</dbReference>
<evidence type="ECO:0000313" key="6">
    <source>
        <dbReference type="Proteomes" id="UP000294739"/>
    </source>
</evidence>
<dbReference type="RefSeq" id="WP_131890675.1">
    <property type="nucleotide sequence ID" value="NZ_SMKZ01000002.1"/>
</dbReference>
<organism evidence="5 6">
    <name type="scientific">Jiangella asiatica</name>
    <dbReference type="NCBI Taxonomy" id="2530372"/>
    <lineage>
        <taxon>Bacteria</taxon>
        <taxon>Bacillati</taxon>
        <taxon>Actinomycetota</taxon>
        <taxon>Actinomycetes</taxon>
        <taxon>Jiangellales</taxon>
        <taxon>Jiangellaceae</taxon>
        <taxon>Jiangella</taxon>
    </lineage>
</organism>
<keyword evidence="2 3" id="KW-0456">Lyase</keyword>
<comment type="caution">
    <text evidence="5">The sequence shown here is derived from an EMBL/GenBank/DDBJ whole genome shotgun (WGS) entry which is preliminary data.</text>
</comment>
<gene>
    <name evidence="5" type="ORF">E1269_02385</name>
</gene>
<dbReference type="Proteomes" id="UP000294739">
    <property type="component" value="Unassembled WGS sequence"/>
</dbReference>
<dbReference type="OrthoDB" id="3175637at2"/>
<dbReference type="PIRSF" id="PIRSF001365">
    <property type="entry name" value="DHDPS"/>
    <property type="match status" value="1"/>
</dbReference>